<dbReference type="eggNOG" id="COG1335">
    <property type="taxonomic scope" value="Bacteria"/>
</dbReference>
<dbReference type="PATRIC" id="fig|649747.3.peg.4446"/>
<evidence type="ECO:0000313" key="1">
    <source>
        <dbReference type="EMBL" id="ERI06986.1"/>
    </source>
</evidence>
<proteinExistence type="predicted"/>
<evidence type="ECO:0000313" key="2">
    <source>
        <dbReference type="Proteomes" id="UP000016511"/>
    </source>
</evidence>
<comment type="caution">
    <text evidence="1">The sequence shown here is derived from an EMBL/GenBank/DDBJ whole genome shotgun (WGS) entry which is preliminary data.</text>
</comment>
<sequence>MYKASERDFRVVMVLDSMSQVYEKGIQEMKNIGVHVCELDNILDSISLV</sequence>
<accession>U1Y813</accession>
<name>U1Y813_ANEAE</name>
<dbReference type="AlphaFoldDB" id="U1Y813"/>
<dbReference type="STRING" id="649747.HMPREF0083_04940"/>
<dbReference type="EMBL" id="AWSJ01000301">
    <property type="protein sequence ID" value="ERI06986.1"/>
    <property type="molecule type" value="Genomic_DNA"/>
</dbReference>
<organism evidence="1 2">
    <name type="scientific">Aneurinibacillus aneurinilyticus ATCC 12856</name>
    <dbReference type="NCBI Taxonomy" id="649747"/>
    <lineage>
        <taxon>Bacteria</taxon>
        <taxon>Bacillati</taxon>
        <taxon>Bacillota</taxon>
        <taxon>Bacilli</taxon>
        <taxon>Bacillales</taxon>
        <taxon>Paenibacillaceae</taxon>
        <taxon>Aneurinibacillus group</taxon>
        <taxon>Aneurinibacillus</taxon>
    </lineage>
</organism>
<gene>
    <name evidence="1" type="ORF">HMPREF0083_04940</name>
</gene>
<dbReference type="Proteomes" id="UP000016511">
    <property type="component" value="Unassembled WGS sequence"/>
</dbReference>
<evidence type="ECO:0008006" key="3">
    <source>
        <dbReference type="Google" id="ProtNLM"/>
    </source>
</evidence>
<keyword evidence="2" id="KW-1185">Reference proteome</keyword>
<reference evidence="1 2" key="1">
    <citation type="submission" date="2013-08" db="EMBL/GenBank/DDBJ databases">
        <authorList>
            <person name="Weinstock G."/>
            <person name="Sodergren E."/>
            <person name="Wylie T."/>
            <person name="Fulton L."/>
            <person name="Fulton R."/>
            <person name="Fronick C."/>
            <person name="O'Laughlin M."/>
            <person name="Godfrey J."/>
            <person name="Miner T."/>
            <person name="Herter B."/>
            <person name="Appelbaum E."/>
            <person name="Cordes M."/>
            <person name="Lek S."/>
            <person name="Wollam A."/>
            <person name="Pepin K.H."/>
            <person name="Palsikar V.B."/>
            <person name="Mitreva M."/>
            <person name="Wilson R.K."/>
        </authorList>
    </citation>
    <scope>NUCLEOTIDE SEQUENCE [LARGE SCALE GENOMIC DNA]</scope>
    <source>
        <strain evidence="1 2">ATCC 12856</strain>
    </source>
</reference>
<dbReference type="HOGENOM" id="CLU_3131706_0_0_9"/>
<protein>
    <recommendedName>
        <fullName evidence="3">Isochorismatase-like domain-containing protein</fullName>
    </recommendedName>
</protein>